<organism evidence="6 7">
    <name type="scientific">Heracleum sosnowskyi</name>
    <dbReference type="NCBI Taxonomy" id="360622"/>
    <lineage>
        <taxon>Eukaryota</taxon>
        <taxon>Viridiplantae</taxon>
        <taxon>Streptophyta</taxon>
        <taxon>Embryophyta</taxon>
        <taxon>Tracheophyta</taxon>
        <taxon>Spermatophyta</taxon>
        <taxon>Magnoliopsida</taxon>
        <taxon>eudicotyledons</taxon>
        <taxon>Gunneridae</taxon>
        <taxon>Pentapetalae</taxon>
        <taxon>asterids</taxon>
        <taxon>campanulids</taxon>
        <taxon>Apiales</taxon>
        <taxon>Apiaceae</taxon>
        <taxon>Apioideae</taxon>
        <taxon>apioid superclade</taxon>
        <taxon>Tordylieae</taxon>
        <taxon>Tordyliinae</taxon>
        <taxon>Heracleum</taxon>
    </lineage>
</organism>
<proteinExistence type="inferred from homology"/>
<gene>
    <name evidence="6" type="ORF">POM88_031601</name>
</gene>
<feature type="signal peptide" evidence="5">
    <location>
        <begin position="1"/>
        <end position="31"/>
    </location>
</feature>
<reference evidence="6" key="2">
    <citation type="submission" date="2023-05" db="EMBL/GenBank/DDBJ databases">
        <authorList>
            <person name="Schelkunov M.I."/>
        </authorList>
    </citation>
    <scope>NUCLEOTIDE SEQUENCE</scope>
    <source>
        <strain evidence="6">Hsosn_3</strain>
        <tissue evidence="6">Leaf</tissue>
    </source>
</reference>
<dbReference type="SUPFAM" id="SSF52266">
    <property type="entry name" value="SGNH hydrolase"/>
    <property type="match status" value="1"/>
</dbReference>
<sequence length="392" mass="42928">MASSSSPPCSNTSRLLVTILVILSLASDTNVTVLASSCKRFNSIISFGDSMADTGNLLHLSSSNTPPHFALPPYGETYFHTPTGRCSNGRLIIDFLAQYLEIPLVPPYIGSKNKRRSANNFWSGVNFAVAGATAMNKKSFQQKGVHIMVKNISLETQLSWFKELLPSLCQTDSDCQKLYKRSVVLVGEIGGNDYNHALLAGISKDVVNTFAPSVVGQIAAAVTELVELGARSIVVPGNLPIGCSAAYLTHFMSNSTKQDYDPKTGCLIWLNKFAKYHNKMLQTELHRIQELHPHANIIYADYFNAARPLFLNPKKYGFSNGALRACCGGNGPYHQNSSVECGFSPSTVCENPSLNVNWDGLHLTEAAYEFIFKRLFKGRLTVPPFKTLCTVS</sequence>
<dbReference type="PANTHER" id="PTHR22835:SF683">
    <property type="entry name" value="OS05G0506800 PROTEIN"/>
    <property type="match status" value="1"/>
</dbReference>
<comment type="caution">
    <text evidence="6">The sequence shown here is derived from an EMBL/GenBank/DDBJ whole genome shotgun (WGS) entry which is preliminary data.</text>
</comment>
<dbReference type="GO" id="GO:0016788">
    <property type="term" value="F:hydrolase activity, acting on ester bonds"/>
    <property type="evidence" value="ECO:0007669"/>
    <property type="project" value="InterPro"/>
</dbReference>
<evidence type="ECO:0000256" key="3">
    <source>
        <dbReference type="ARBA" id="ARBA00022801"/>
    </source>
</evidence>
<comment type="similarity">
    <text evidence="1">Belongs to the 'GDSL' lipolytic enzyme family.</text>
</comment>
<feature type="chain" id="PRO_5042181747" evidence="5">
    <location>
        <begin position="32"/>
        <end position="392"/>
    </location>
</feature>
<evidence type="ECO:0000256" key="5">
    <source>
        <dbReference type="SAM" id="SignalP"/>
    </source>
</evidence>
<dbReference type="PANTHER" id="PTHR22835">
    <property type="entry name" value="ZINC FINGER FYVE DOMAIN CONTAINING PROTEIN"/>
    <property type="match status" value="1"/>
</dbReference>
<name>A0AAD8MKI4_9APIA</name>
<evidence type="ECO:0000256" key="1">
    <source>
        <dbReference type="ARBA" id="ARBA00008668"/>
    </source>
</evidence>
<keyword evidence="4" id="KW-0325">Glycoprotein</keyword>
<evidence type="ECO:0000256" key="2">
    <source>
        <dbReference type="ARBA" id="ARBA00022729"/>
    </source>
</evidence>
<dbReference type="EMBL" id="JAUIZM010000007">
    <property type="protein sequence ID" value="KAK1375408.1"/>
    <property type="molecule type" value="Genomic_DNA"/>
</dbReference>
<dbReference type="Gene3D" id="3.40.50.1110">
    <property type="entry name" value="SGNH hydrolase"/>
    <property type="match status" value="1"/>
</dbReference>
<accession>A0AAD8MKI4</accession>
<reference evidence="6" key="1">
    <citation type="submission" date="2023-02" db="EMBL/GenBank/DDBJ databases">
        <title>Genome of toxic invasive species Heracleum sosnowskyi carries increased number of genes despite the absence of recent whole-genome duplications.</title>
        <authorList>
            <person name="Schelkunov M."/>
            <person name="Shtratnikova V."/>
            <person name="Makarenko M."/>
            <person name="Klepikova A."/>
            <person name="Omelchenko D."/>
            <person name="Novikova G."/>
            <person name="Obukhova E."/>
            <person name="Bogdanov V."/>
            <person name="Penin A."/>
            <person name="Logacheva M."/>
        </authorList>
    </citation>
    <scope>NUCLEOTIDE SEQUENCE</scope>
    <source>
        <strain evidence="6">Hsosn_3</strain>
        <tissue evidence="6">Leaf</tissue>
    </source>
</reference>
<keyword evidence="3" id="KW-0378">Hydrolase</keyword>
<dbReference type="AlphaFoldDB" id="A0AAD8MKI4"/>
<keyword evidence="2 5" id="KW-0732">Signal</keyword>
<protein>
    <submittedName>
        <fullName evidence="6">GDSL-like Lipase/Acylhydrolase superfamily protein</fullName>
    </submittedName>
</protein>
<dbReference type="InterPro" id="IPR001087">
    <property type="entry name" value="GDSL"/>
</dbReference>
<dbReference type="InterPro" id="IPR036514">
    <property type="entry name" value="SGNH_hydro_sf"/>
</dbReference>
<dbReference type="Proteomes" id="UP001237642">
    <property type="component" value="Unassembled WGS sequence"/>
</dbReference>
<dbReference type="Pfam" id="PF00657">
    <property type="entry name" value="Lipase_GDSL"/>
    <property type="match status" value="1"/>
</dbReference>
<evidence type="ECO:0000313" key="7">
    <source>
        <dbReference type="Proteomes" id="UP001237642"/>
    </source>
</evidence>
<evidence type="ECO:0000313" key="6">
    <source>
        <dbReference type="EMBL" id="KAK1375408.1"/>
    </source>
</evidence>
<dbReference type="CDD" id="cd01837">
    <property type="entry name" value="SGNH_plant_lipase_like"/>
    <property type="match status" value="1"/>
</dbReference>
<keyword evidence="7" id="KW-1185">Reference proteome</keyword>
<evidence type="ECO:0000256" key="4">
    <source>
        <dbReference type="ARBA" id="ARBA00023180"/>
    </source>
</evidence>
<dbReference type="InterPro" id="IPR035669">
    <property type="entry name" value="SGNH_plant_lipase-like"/>
</dbReference>